<dbReference type="InterPro" id="IPR036390">
    <property type="entry name" value="WH_DNA-bd_sf"/>
</dbReference>
<dbReference type="InterPro" id="IPR000591">
    <property type="entry name" value="DEP_dom"/>
</dbReference>
<evidence type="ECO:0000313" key="6">
    <source>
        <dbReference type="EMBL" id="RCK67582.1"/>
    </source>
</evidence>
<protein>
    <submittedName>
        <fullName evidence="6">RHO1 GDP-GTP exchange protein 2</fullName>
    </submittedName>
</protein>
<dbReference type="Gene3D" id="1.20.900.10">
    <property type="entry name" value="Dbl homology (DH) domain"/>
    <property type="match status" value="1"/>
</dbReference>
<dbReference type="PANTHER" id="PTHR46572:SF2">
    <property type="entry name" value="RHO1 GDP-GTP EXCHANGE PROTEIN 1-RELATED"/>
    <property type="match status" value="1"/>
</dbReference>
<dbReference type="SUPFAM" id="SSF48065">
    <property type="entry name" value="DBL homology domain (DH-domain)"/>
    <property type="match status" value="1"/>
</dbReference>
<dbReference type="Pfam" id="PF00780">
    <property type="entry name" value="CNH"/>
    <property type="match status" value="1"/>
</dbReference>
<dbReference type="GO" id="GO:0035556">
    <property type="term" value="P:intracellular signal transduction"/>
    <property type="evidence" value="ECO:0007669"/>
    <property type="project" value="InterPro"/>
</dbReference>
<dbReference type="Gene3D" id="1.10.10.10">
    <property type="entry name" value="Winged helix-like DNA-binding domain superfamily/Winged helix DNA-binding domain"/>
    <property type="match status" value="1"/>
</dbReference>
<gene>
    <name evidence="6" type="primary">ROM2_0</name>
    <name evidence="6" type="ORF">Cantr_03310</name>
</gene>
<accession>A0A367YRE3</accession>
<feature type="region of interest" description="Disordered" evidence="3">
    <location>
        <begin position="221"/>
        <end position="322"/>
    </location>
</feature>
<proteinExistence type="predicted"/>
<evidence type="ECO:0000313" key="7">
    <source>
        <dbReference type="Proteomes" id="UP000253472"/>
    </source>
</evidence>
<dbReference type="GO" id="GO:0005085">
    <property type="term" value="F:guanyl-nucleotide exchange factor activity"/>
    <property type="evidence" value="ECO:0007669"/>
    <property type="project" value="UniProtKB-KW"/>
</dbReference>
<evidence type="ECO:0000256" key="2">
    <source>
        <dbReference type="ARBA" id="ARBA00022658"/>
    </source>
</evidence>
<dbReference type="EMBL" id="QLNQ01000001">
    <property type="protein sequence ID" value="RCK67582.1"/>
    <property type="molecule type" value="Genomic_DNA"/>
</dbReference>
<feature type="compositionally biased region" description="Polar residues" evidence="3">
    <location>
        <begin position="120"/>
        <end position="143"/>
    </location>
</feature>
<feature type="compositionally biased region" description="Low complexity" evidence="3">
    <location>
        <begin position="241"/>
        <end position="265"/>
    </location>
</feature>
<keyword evidence="2" id="KW-0344">Guanine-nucleotide releasing factor</keyword>
<dbReference type="CDD" id="cd04435">
    <property type="entry name" value="DEP_fRom2"/>
    <property type="match status" value="1"/>
</dbReference>
<sequence>MSSSTNIPSYEPRNNSANGNNFPRINQQQQQATVPQQHHHQQVNVPHHLLPQAFMNQAPPQQQQQQQPQPRPQQQQQQSHFQQQQQQAPPLQQQHANYHSQHPQQYNFPPQSRPSPQQQHYPNSQPRSQSFTNYQTNPLNPQKTMDPGSPTLANPIHFQGISESGSGFHQQQLPPQQQQPYAMSPKRAFSQPVVPTSPQGSLQQPYVAQRQNDLAGLNQNQYSQQNRSASSLTYDRSYSHQPSLQQQQQQQPPQQQYQPQQQEPRQQPPYPINNGLNGPLHLSLLDHQQQQPQPPYPQQQRRPLRKAPSSNLPPIQTDQVYNSPDARRIVSTPSQQQNFPTPVPFEARTKSLTSVSLKSQKPYQQQPQQLQLAFDLPIRETSTRSASTSSLHHTFSLSSKSRSFTSISKLSSLSTKKFGSSSSVNTNKLDRNQTSSTIKTTSSHNHYHPKPSVYPAILSEVAKLFKEAIILTINTKDGLEYHDTFTGKMAVDILCRIIRTNDRNLALLLGRSLDAQKFFHDVTYNHRLRDSVHEVYAFNHVYNDVDFYHDDGNGSHSNGNNSALNSKHGSFVDSSQLQSSLNDHILQEQLPSHVNKPNLEHYNSSSNGSLKKVASGVGLNANGGTAVVAGKELSASQQTGVNGVFTILTECYSPTCTRNRLCYSIACPRRLEQQARLNLKPQGGLQRAVSRLSLHDQEESETLWHKTVPQSVLDKLDKHEKTRQELIYEFVYTERDYVKDLEFMTDFYIMPLRNPANNIIPEYQRETFIQTVFGGVPDLLRLAKRLSDALTRRQQQQKPVVETIGDVFLDYVGDFDPFVTYSGNKVFATFEHERQQQVNMKYARFLDAIEKKPESRRQDLSSFLIKGVQRPARYQLLLSGILKHTKPESPDYKYLTKAKEEIEKLLVKINIQTGECTDRHKVMVLHRLLGKQTLENRFNFKLSYNNRIIYQVTLNRKRDNEKIDLYLFEHALLLVKHKVQNKREQHKVFEKPMYLPLLFVNSGMEIPTSRSIMPYRNNMSLVSDTSIRPQKPESNNYIGNTLNSSSSAKFQLNFLGLGSNQVHASLYAEDLTIQNQVLQQIAAQQKKLIETNDIFSLSKFETRRFTGNNKINCAVPCYGGKKLLYGTDSGVWVSTVRSISATSNEKICSDPTMVISKTYVSQVEVIVEYSKLLVLTDKSLYEYDLSCTDSLDHVKNTKSGKLLMSHISFFKVGVCDDKLLVIGAKTGSQHSICILEPTNPFDKSNKNKNKKTEVQEVHFSSDPISISFLKTKLCVGCAKGFEILSAQTGTKESILDEADPSLDFATQRETVTPLAIHRLGRDFLLCYSEFVFLINRNGWRTNHDWGIFWEGNPQNVAIFFPYLLSFDESFIEIRDLHTTSLLRGLVGENIRFLHSNEHAAMFACEEKGYDIIISIDFLK</sequence>
<evidence type="ECO:0000256" key="3">
    <source>
        <dbReference type="SAM" id="MobiDB-lite"/>
    </source>
</evidence>
<dbReference type="PROSITE" id="PS50219">
    <property type="entry name" value="CNH"/>
    <property type="match status" value="1"/>
</dbReference>
<dbReference type="InterPro" id="IPR052233">
    <property type="entry name" value="Rho-type_GEFs"/>
</dbReference>
<comment type="caution">
    <text evidence="6">The sequence shown here is derived from an EMBL/GenBank/DDBJ whole genome shotgun (WGS) entry which is preliminary data.</text>
</comment>
<dbReference type="SUPFAM" id="SSF46785">
    <property type="entry name" value="Winged helix' DNA-binding domain"/>
    <property type="match status" value="1"/>
</dbReference>
<evidence type="ECO:0000259" key="4">
    <source>
        <dbReference type="PROSITE" id="PS50010"/>
    </source>
</evidence>
<dbReference type="Gene3D" id="2.30.29.30">
    <property type="entry name" value="Pleckstrin-homology domain (PH domain)/Phosphotyrosine-binding domain (PTB)"/>
    <property type="match status" value="1"/>
</dbReference>
<feature type="domain" description="DH" evidence="4">
    <location>
        <begin position="722"/>
        <end position="912"/>
    </location>
</feature>
<dbReference type="SMART" id="SM00049">
    <property type="entry name" value="DEP"/>
    <property type="match status" value="1"/>
</dbReference>
<feature type="compositionally biased region" description="Polar residues" evidence="3">
    <location>
        <begin position="95"/>
        <end position="108"/>
    </location>
</feature>
<reference evidence="6 7" key="1">
    <citation type="submission" date="2018-06" db="EMBL/GenBank/DDBJ databases">
        <title>Whole genome sequencing of Candida tropicalis (genome annotated by CSBL at Korea University).</title>
        <authorList>
            <person name="Ahn J."/>
        </authorList>
    </citation>
    <scope>NUCLEOTIDE SEQUENCE [LARGE SCALE GENOMIC DNA]</scope>
    <source>
        <strain evidence="6 7">ATCC 20962</strain>
    </source>
</reference>
<name>A0A367YRE3_9ASCO</name>
<feature type="compositionally biased region" description="Polar residues" evidence="3">
    <location>
        <begin position="308"/>
        <end position="322"/>
    </location>
</feature>
<keyword evidence="1" id="KW-0597">Phosphoprotein</keyword>
<dbReference type="InterPro" id="IPR001180">
    <property type="entry name" value="CNH_dom"/>
</dbReference>
<organism evidence="6 7">
    <name type="scientific">Candida viswanathii</name>
    <dbReference type="NCBI Taxonomy" id="5486"/>
    <lineage>
        <taxon>Eukaryota</taxon>
        <taxon>Fungi</taxon>
        <taxon>Dikarya</taxon>
        <taxon>Ascomycota</taxon>
        <taxon>Saccharomycotina</taxon>
        <taxon>Pichiomycetes</taxon>
        <taxon>Debaryomycetaceae</taxon>
        <taxon>Candida/Lodderomyces clade</taxon>
        <taxon>Candida</taxon>
    </lineage>
</organism>
<feature type="domain" description="CNH" evidence="5">
    <location>
        <begin position="1108"/>
        <end position="1400"/>
    </location>
</feature>
<feature type="compositionally biased region" description="Low complexity" evidence="3">
    <location>
        <begin position="26"/>
        <end position="48"/>
    </location>
</feature>
<dbReference type="STRING" id="5486.A0A367YRE3"/>
<dbReference type="InterPro" id="IPR035899">
    <property type="entry name" value="DBL_dom_sf"/>
</dbReference>
<dbReference type="CDD" id="cd00160">
    <property type="entry name" value="RhoGEF"/>
    <property type="match status" value="1"/>
</dbReference>
<dbReference type="InterPro" id="IPR011993">
    <property type="entry name" value="PH-like_dom_sf"/>
</dbReference>
<dbReference type="PROSITE" id="PS50010">
    <property type="entry name" value="DH_2"/>
    <property type="match status" value="1"/>
</dbReference>
<dbReference type="SMART" id="SM00036">
    <property type="entry name" value="CNH"/>
    <property type="match status" value="1"/>
</dbReference>
<evidence type="ECO:0000259" key="5">
    <source>
        <dbReference type="PROSITE" id="PS50219"/>
    </source>
</evidence>
<dbReference type="InterPro" id="IPR036388">
    <property type="entry name" value="WH-like_DNA-bd_sf"/>
</dbReference>
<dbReference type="InterPro" id="IPR041675">
    <property type="entry name" value="PH_5"/>
</dbReference>
<feature type="region of interest" description="Disordered" evidence="3">
    <location>
        <begin position="1"/>
        <end position="204"/>
    </location>
</feature>
<dbReference type="Pfam" id="PF00621">
    <property type="entry name" value="RhoGEF"/>
    <property type="match status" value="1"/>
</dbReference>
<feature type="compositionally biased region" description="Low complexity" evidence="3">
    <location>
        <begin position="57"/>
        <end position="94"/>
    </location>
</feature>
<dbReference type="PANTHER" id="PTHR46572">
    <property type="entry name" value="RHO1 GDP-GTP EXCHANGE PROTEIN 1-RELATED"/>
    <property type="match status" value="1"/>
</dbReference>
<feature type="compositionally biased region" description="Polar residues" evidence="3">
    <location>
        <begin position="221"/>
        <end position="240"/>
    </location>
</feature>
<dbReference type="Pfam" id="PF00610">
    <property type="entry name" value="DEP"/>
    <property type="match status" value="1"/>
</dbReference>
<dbReference type="Proteomes" id="UP000253472">
    <property type="component" value="Unassembled WGS sequence"/>
</dbReference>
<feature type="compositionally biased region" description="Polar residues" evidence="3">
    <location>
        <begin position="193"/>
        <end position="204"/>
    </location>
</feature>
<dbReference type="InterPro" id="IPR000219">
    <property type="entry name" value="DH_dom"/>
</dbReference>
<evidence type="ECO:0000256" key="1">
    <source>
        <dbReference type="ARBA" id="ARBA00022553"/>
    </source>
</evidence>
<dbReference type="OrthoDB" id="2272012at2759"/>
<keyword evidence="7" id="KW-1185">Reference proteome</keyword>
<feature type="compositionally biased region" description="Low complexity" evidence="3">
    <location>
        <begin position="170"/>
        <end position="180"/>
    </location>
</feature>
<dbReference type="SMART" id="SM00325">
    <property type="entry name" value="RhoGEF"/>
    <property type="match status" value="1"/>
</dbReference>
<feature type="compositionally biased region" description="Polar residues" evidence="3">
    <location>
        <begin position="1"/>
        <end position="25"/>
    </location>
</feature>
<dbReference type="Pfam" id="PF15405">
    <property type="entry name" value="PH_5"/>
    <property type="match status" value="1"/>
</dbReference>